<proteinExistence type="predicted"/>
<evidence type="ECO:0000256" key="1">
    <source>
        <dbReference type="SAM" id="MobiDB-lite"/>
    </source>
</evidence>
<sequence>MYWHYDNDDNDELDSHTSSEDDKYYVEPLLNIPNVSKVANVPNITSVLNKNNNHYSQNNMVSYNNILTNITPNNTISNNTISNNTISNNTISNNTISNNTISNNTISKKIVIHNKDGTITIKKIINEDTIDVSTYQNGKVISIKKLKFRQN</sequence>
<reference evidence="2" key="1">
    <citation type="submission" date="2018-10" db="EMBL/GenBank/DDBJ databases">
        <title>Hidden diversity of soil giant viruses.</title>
        <authorList>
            <person name="Schulz F."/>
            <person name="Alteio L."/>
            <person name="Goudeau D."/>
            <person name="Ryan E.M."/>
            <person name="Malmstrom R.R."/>
            <person name="Blanchard J."/>
            <person name="Woyke T."/>
        </authorList>
    </citation>
    <scope>NUCLEOTIDE SEQUENCE</scope>
    <source>
        <strain evidence="2">HOV1</strain>
    </source>
</reference>
<dbReference type="EMBL" id="MK072343">
    <property type="protein sequence ID" value="AYV82169.1"/>
    <property type="molecule type" value="Genomic_DNA"/>
</dbReference>
<evidence type="ECO:0000313" key="2">
    <source>
        <dbReference type="EMBL" id="AYV82169.1"/>
    </source>
</evidence>
<gene>
    <name evidence="2" type="ORF">Homavirus12_13</name>
</gene>
<name>A0A3G5AA02_9VIRU</name>
<protein>
    <submittedName>
        <fullName evidence="2">Uncharacterized protein</fullName>
    </submittedName>
</protein>
<feature type="region of interest" description="Disordered" evidence="1">
    <location>
        <begin position="1"/>
        <end position="20"/>
    </location>
</feature>
<accession>A0A3G5AA02</accession>
<organism evidence="2">
    <name type="scientific">Homavirus sp</name>
    <dbReference type="NCBI Taxonomy" id="2487769"/>
    <lineage>
        <taxon>Viruses</taxon>
        <taxon>Varidnaviria</taxon>
        <taxon>Bamfordvirae</taxon>
        <taxon>Nucleocytoviricota</taxon>
        <taxon>Megaviricetes</taxon>
        <taxon>Imitervirales</taxon>
        <taxon>Mimiviridae</taxon>
        <taxon>Klosneuvirinae</taxon>
    </lineage>
</organism>